<dbReference type="Proteomes" id="UP000054558">
    <property type="component" value="Unassembled WGS sequence"/>
</dbReference>
<evidence type="ECO:0000256" key="1">
    <source>
        <dbReference type="SAM" id="MobiDB-lite"/>
    </source>
</evidence>
<organism evidence="2 3">
    <name type="scientific">Klebsormidium nitens</name>
    <name type="common">Green alga</name>
    <name type="synonym">Ulothrix nitens</name>
    <dbReference type="NCBI Taxonomy" id="105231"/>
    <lineage>
        <taxon>Eukaryota</taxon>
        <taxon>Viridiplantae</taxon>
        <taxon>Streptophyta</taxon>
        <taxon>Klebsormidiophyceae</taxon>
        <taxon>Klebsormidiales</taxon>
        <taxon>Klebsormidiaceae</taxon>
        <taxon>Klebsormidium</taxon>
    </lineage>
</organism>
<sequence length="270" mass="31159">MMASGGTKRPLEEQTPSQANAIAPPEAKKGRKPEEIKLQPIKKSLNDRVKRLAKMVDLDWHDGWPEQEEELGEYLSNLDAHFQSVYNFGVTMNTNHGDCHKILLIIADTWENMKTIPMRGTIECVVKSNDTDPIMIYLANWGKDKWKTFWGSPEGPLGYMWRLLLQSAAGNPRIKDEKLLQYIKDATDYNVDLFNKSQPDDDEGQLVITEVDAHMKAGLERLKLLHAQDHRWKSLPTHKKVHEARMMIDRRWDGPKHLRTRPCSDSDDDY</sequence>
<gene>
    <name evidence="2" type="ORF">KFL_002210200</name>
</gene>
<feature type="region of interest" description="Disordered" evidence="1">
    <location>
        <begin position="1"/>
        <end position="37"/>
    </location>
</feature>
<evidence type="ECO:0000313" key="3">
    <source>
        <dbReference type="Proteomes" id="UP000054558"/>
    </source>
</evidence>
<dbReference type="OrthoDB" id="10586697at2759"/>
<protein>
    <submittedName>
        <fullName evidence="2">Uncharacterized protein</fullName>
    </submittedName>
</protein>
<dbReference type="EMBL" id="DF237170">
    <property type="protein sequence ID" value="GAQ85154.1"/>
    <property type="molecule type" value="Genomic_DNA"/>
</dbReference>
<feature type="compositionally biased region" description="Basic and acidic residues" evidence="1">
    <location>
        <begin position="26"/>
        <end position="37"/>
    </location>
</feature>
<accession>A0A1Y1I2L4</accession>
<proteinExistence type="predicted"/>
<reference evidence="2 3" key="1">
    <citation type="journal article" date="2014" name="Nat. Commun.">
        <title>Klebsormidium flaccidum genome reveals primary factors for plant terrestrial adaptation.</title>
        <authorList>
            <person name="Hori K."/>
            <person name="Maruyama F."/>
            <person name="Fujisawa T."/>
            <person name="Togashi T."/>
            <person name="Yamamoto N."/>
            <person name="Seo M."/>
            <person name="Sato S."/>
            <person name="Yamada T."/>
            <person name="Mori H."/>
            <person name="Tajima N."/>
            <person name="Moriyama T."/>
            <person name="Ikeuchi M."/>
            <person name="Watanabe M."/>
            <person name="Wada H."/>
            <person name="Kobayashi K."/>
            <person name="Saito M."/>
            <person name="Masuda T."/>
            <person name="Sasaki-Sekimoto Y."/>
            <person name="Mashiguchi K."/>
            <person name="Awai K."/>
            <person name="Shimojima M."/>
            <person name="Masuda S."/>
            <person name="Iwai M."/>
            <person name="Nobusawa T."/>
            <person name="Narise T."/>
            <person name="Kondo S."/>
            <person name="Saito H."/>
            <person name="Sato R."/>
            <person name="Murakawa M."/>
            <person name="Ihara Y."/>
            <person name="Oshima-Yamada Y."/>
            <person name="Ohtaka K."/>
            <person name="Satoh M."/>
            <person name="Sonobe K."/>
            <person name="Ishii M."/>
            <person name="Ohtani R."/>
            <person name="Kanamori-Sato M."/>
            <person name="Honoki R."/>
            <person name="Miyazaki D."/>
            <person name="Mochizuki H."/>
            <person name="Umetsu J."/>
            <person name="Higashi K."/>
            <person name="Shibata D."/>
            <person name="Kamiya Y."/>
            <person name="Sato N."/>
            <person name="Nakamura Y."/>
            <person name="Tabata S."/>
            <person name="Ida S."/>
            <person name="Kurokawa K."/>
            <person name="Ohta H."/>
        </authorList>
    </citation>
    <scope>NUCLEOTIDE SEQUENCE [LARGE SCALE GENOMIC DNA]</scope>
    <source>
        <strain evidence="2 3">NIES-2285</strain>
    </source>
</reference>
<name>A0A1Y1I2L4_KLENI</name>
<keyword evidence="3" id="KW-1185">Reference proteome</keyword>
<dbReference type="AlphaFoldDB" id="A0A1Y1I2L4"/>
<evidence type="ECO:0000313" key="2">
    <source>
        <dbReference type="EMBL" id="GAQ85154.1"/>
    </source>
</evidence>